<accession>A0ABX2DUT1</accession>
<dbReference type="PANTHER" id="PTHR45398:SF1">
    <property type="entry name" value="ENZYME, PUTATIVE (JCVI)-RELATED"/>
    <property type="match status" value="1"/>
</dbReference>
<dbReference type="SUPFAM" id="SSF52777">
    <property type="entry name" value="CoA-dependent acyltransferases"/>
    <property type="match status" value="2"/>
</dbReference>
<organism evidence="2 3">
    <name type="scientific">Paenibacillus tritici</name>
    <dbReference type="NCBI Taxonomy" id="1873425"/>
    <lineage>
        <taxon>Bacteria</taxon>
        <taxon>Bacillati</taxon>
        <taxon>Bacillota</taxon>
        <taxon>Bacilli</taxon>
        <taxon>Bacillales</taxon>
        <taxon>Paenibacillaceae</taxon>
        <taxon>Paenibacillus</taxon>
    </lineage>
</organism>
<evidence type="ECO:0000259" key="1">
    <source>
        <dbReference type="Pfam" id="PF00668"/>
    </source>
</evidence>
<proteinExistence type="predicted"/>
<sequence length="469" mass="54173">MNKLRRDNVEDILPLTPMQKGMLIHYLKQPASNIYFEQMSLEVTGDLHISLFEQAWHKVVALNEMLRTTFRWELIENPVQIILKDASPVIEFVDLAQDGEAPSCEVERLILADRSRRVELTDVPFRIVVCKTNEQRYLVILNNHHILYDGWSTGVLLKEFFGIYNELYHGRTPDLPCKNKYKAFVSSLNRRNVQAEHDYWQTYLQGFRKYRSPAEQNPKPKTEAEKTINNFLVPASTFDLAEIEIFLKKYQITLAVLMYTAWGILLYKYNAEQDIVFGTTVSGRKPDLKQVENMVGLFINTLPLRMNITPEERLLALLDQVMHMLQDREGFEYVSLADLKTYCGSGNDLFHSMVVLENYPVDLAAICGNDALRVNSYSMLIQAEYDLVFNISVLHGIELTLSYNSSRYTGTEIEDMGLHLNRVLQHILSASNENELKVRQIELMEAGEKESMLTVLNSERLNLLVEFDI</sequence>
<evidence type="ECO:0000313" key="3">
    <source>
        <dbReference type="Proteomes" id="UP000711047"/>
    </source>
</evidence>
<feature type="domain" description="Condensation" evidence="1">
    <location>
        <begin position="10"/>
        <end position="453"/>
    </location>
</feature>
<protein>
    <recommendedName>
        <fullName evidence="1">Condensation domain-containing protein</fullName>
    </recommendedName>
</protein>
<reference evidence="2 3" key="1">
    <citation type="submission" date="2020-05" db="EMBL/GenBank/DDBJ databases">
        <title>Paenibacillus glebae, sp. nov., Paenibacillus humi sp. nov., Paenibacillus pedi sp. nov., Paenibacillus terrestris sp. nov. and Paenibacillus terricola sp. nov., isolated from a forest top soil sample.</title>
        <authorList>
            <person name="Qi S."/>
            <person name="Carlier A."/>
            <person name="Cnockaert M."/>
            <person name="Vandamme P."/>
        </authorList>
    </citation>
    <scope>NUCLEOTIDE SEQUENCE [LARGE SCALE GENOMIC DNA]</scope>
    <source>
        <strain evidence="2 3">LMG 29502</strain>
    </source>
</reference>
<dbReference type="Gene3D" id="3.30.559.30">
    <property type="entry name" value="Nonribosomal peptide synthetase, condensation domain"/>
    <property type="match status" value="1"/>
</dbReference>
<evidence type="ECO:0000313" key="2">
    <source>
        <dbReference type="EMBL" id="NQX47748.1"/>
    </source>
</evidence>
<dbReference type="EMBL" id="JABMKX010000011">
    <property type="protein sequence ID" value="NQX47748.1"/>
    <property type="molecule type" value="Genomic_DNA"/>
</dbReference>
<keyword evidence="3" id="KW-1185">Reference proteome</keyword>
<comment type="caution">
    <text evidence="2">The sequence shown here is derived from an EMBL/GenBank/DDBJ whole genome shotgun (WGS) entry which is preliminary data.</text>
</comment>
<gene>
    <name evidence="2" type="ORF">HQN87_20705</name>
</gene>
<name>A0ABX2DUT1_9BACL</name>
<dbReference type="InterPro" id="IPR023213">
    <property type="entry name" value="CAT-like_dom_sf"/>
</dbReference>
<dbReference type="InterPro" id="IPR001242">
    <property type="entry name" value="Condensation_dom"/>
</dbReference>
<dbReference type="RefSeq" id="WP_173137203.1">
    <property type="nucleotide sequence ID" value="NZ_JABMKX010000011.1"/>
</dbReference>
<dbReference type="Proteomes" id="UP000711047">
    <property type="component" value="Unassembled WGS sequence"/>
</dbReference>
<dbReference type="Gene3D" id="3.30.559.10">
    <property type="entry name" value="Chloramphenicol acetyltransferase-like domain"/>
    <property type="match status" value="1"/>
</dbReference>
<dbReference type="PANTHER" id="PTHR45398">
    <property type="match status" value="1"/>
</dbReference>
<dbReference type="Pfam" id="PF00668">
    <property type="entry name" value="Condensation"/>
    <property type="match status" value="1"/>
</dbReference>